<evidence type="ECO:0000256" key="4">
    <source>
        <dbReference type="ARBA" id="ARBA00022692"/>
    </source>
</evidence>
<feature type="transmembrane region" description="Helical" evidence="7">
    <location>
        <begin position="47"/>
        <end position="67"/>
    </location>
</feature>
<dbReference type="InterPro" id="IPR011701">
    <property type="entry name" value="MFS"/>
</dbReference>
<dbReference type="eggNOG" id="COG2814">
    <property type="taxonomic scope" value="Bacteria"/>
</dbReference>
<dbReference type="GO" id="GO:0005886">
    <property type="term" value="C:plasma membrane"/>
    <property type="evidence" value="ECO:0007669"/>
    <property type="project" value="UniProtKB-SubCell"/>
</dbReference>
<feature type="transmembrane region" description="Helical" evidence="7">
    <location>
        <begin position="252"/>
        <end position="271"/>
    </location>
</feature>
<dbReference type="PANTHER" id="PTHR23517:SF2">
    <property type="entry name" value="MULTIDRUG RESISTANCE PROTEIN MDTH"/>
    <property type="match status" value="1"/>
</dbReference>
<dbReference type="Proteomes" id="UP000002574">
    <property type="component" value="Chromosome"/>
</dbReference>
<evidence type="ECO:0000313" key="9">
    <source>
        <dbReference type="EMBL" id="BAI70279.1"/>
    </source>
</evidence>
<dbReference type="PANTHER" id="PTHR23517">
    <property type="entry name" value="RESISTANCE PROTEIN MDTM, PUTATIVE-RELATED-RELATED"/>
    <property type="match status" value="1"/>
</dbReference>
<dbReference type="CDD" id="cd17472">
    <property type="entry name" value="MFS_YajR_like"/>
    <property type="match status" value="1"/>
</dbReference>
<dbReference type="PATRIC" id="fig|608538.5.peg.1851"/>
<organism evidence="9 10">
    <name type="scientific">Hydrogenobacter thermophilus (strain DSM 6534 / IAM 12695 / TK-6)</name>
    <dbReference type="NCBI Taxonomy" id="608538"/>
    <lineage>
        <taxon>Bacteria</taxon>
        <taxon>Pseudomonadati</taxon>
        <taxon>Aquificota</taxon>
        <taxon>Aquificia</taxon>
        <taxon>Aquificales</taxon>
        <taxon>Aquificaceae</taxon>
        <taxon>Hydrogenobacter</taxon>
    </lineage>
</organism>
<keyword evidence="10" id="KW-1185">Reference proteome</keyword>
<evidence type="ECO:0000256" key="1">
    <source>
        <dbReference type="ARBA" id="ARBA00004651"/>
    </source>
</evidence>
<dbReference type="AlphaFoldDB" id="D3DKC7"/>
<sequence length="401" mass="44381">MLKEFTPQEIKAVLGITFAVAVRMLGLFLLLPVLSPYLKTLEGASPQLIGLAIGIYGFAQAFLQIPFGYISDKYGRKPVIVFGMITYIIGSLMGGLATNIWSMVLARFIQGFGAVSSAMIALAADLTREEVRTRAFAHIGASIGIVFALSITFAPLLAGYIGVPFLFFLTAFLSLVATLYLAFFIPEPKIHAKDREIRPSLKNFTLLLTDRNQLILNFSIGILHAFLVAIFTVIPYELVYTYHFPKPRHWEIYLPAVLISLMIMVPSTIVAEKRGKFKEVYLTGILSILAGFLVYDLIRGFWGGVALVFFFFIGFHLLEPLVPSLLTKLTHRDIRGLSLGFFNTNQFLGAFVGGLWGGLVLKYGVLYLLLSAVGVCVVWFLISYVWLSSLYSEGKLGKSSL</sequence>
<keyword evidence="6 7" id="KW-0472">Membrane</keyword>
<dbReference type="KEGG" id="hte:Hydth_1818"/>
<dbReference type="Gene3D" id="1.20.1250.20">
    <property type="entry name" value="MFS general substrate transporter like domains"/>
    <property type="match status" value="1"/>
</dbReference>
<dbReference type="SUPFAM" id="SSF103473">
    <property type="entry name" value="MFS general substrate transporter"/>
    <property type="match status" value="1"/>
</dbReference>
<feature type="transmembrane region" description="Helical" evidence="7">
    <location>
        <begin position="79"/>
        <end position="98"/>
    </location>
</feature>
<proteinExistence type="predicted"/>
<evidence type="ECO:0000256" key="6">
    <source>
        <dbReference type="ARBA" id="ARBA00023136"/>
    </source>
</evidence>
<dbReference type="PROSITE" id="PS50850">
    <property type="entry name" value="MFS"/>
    <property type="match status" value="1"/>
</dbReference>
<feature type="transmembrane region" description="Helical" evidence="7">
    <location>
        <begin position="164"/>
        <end position="185"/>
    </location>
</feature>
<feature type="transmembrane region" description="Helical" evidence="7">
    <location>
        <begin position="278"/>
        <end position="295"/>
    </location>
</feature>
<dbReference type="InterPro" id="IPR050171">
    <property type="entry name" value="MFS_Transporters"/>
</dbReference>
<dbReference type="STRING" id="608538.HTH_1835"/>
<evidence type="ECO:0000256" key="3">
    <source>
        <dbReference type="ARBA" id="ARBA00022475"/>
    </source>
</evidence>
<feature type="transmembrane region" description="Helical" evidence="7">
    <location>
        <begin position="104"/>
        <end position="124"/>
    </location>
</feature>
<dbReference type="KEGG" id="hth:HTH_1835"/>
<evidence type="ECO:0000313" key="10">
    <source>
        <dbReference type="Proteomes" id="UP000002574"/>
    </source>
</evidence>
<dbReference type="OrthoDB" id="9607at2"/>
<accession>D3DKC7</accession>
<keyword evidence="2" id="KW-0813">Transport</keyword>
<gene>
    <name evidence="9" type="ordered locus">HTH_1835</name>
</gene>
<name>D3DKC7_HYDTT</name>
<keyword evidence="3" id="KW-1003">Cell membrane</keyword>
<feature type="transmembrane region" description="Helical" evidence="7">
    <location>
        <begin position="301"/>
        <end position="318"/>
    </location>
</feature>
<feature type="transmembrane region" description="Helical" evidence="7">
    <location>
        <begin position="136"/>
        <end position="158"/>
    </location>
</feature>
<dbReference type="InterPro" id="IPR036259">
    <property type="entry name" value="MFS_trans_sf"/>
</dbReference>
<evidence type="ECO:0000259" key="8">
    <source>
        <dbReference type="PROSITE" id="PS50850"/>
    </source>
</evidence>
<keyword evidence="5 7" id="KW-1133">Transmembrane helix</keyword>
<evidence type="ECO:0000256" key="5">
    <source>
        <dbReference type="ARBA" id="ARBA00022989"/>
    </source>
</evidence>
<dbReference type="Pfam" id="PF07690">
    <property type="entry name" value="MFS_1"/>
    <property type="match status" value="1"/>
</dbReference>
<evidence type="ECO:0000256" key="2">
    <source>
        <dbReference type="ARBA" id="ARBA00022448"/>
    </source>
</evidence>
<feature type="domain" description="Major facilitator superfamily (MFS) profile" evidence="8">
    <location>
        <begin position="12"/>
        <end position="391"/>
    </location>
</feature>
<dbReference type="GO" id="GO:0022857">
    <property type="term" value="F:transmembrane transporter activity"/>
    <property type="evidence" value="ECO:0007669"/>
    <property type="project" value="InterPro"/>
</dbReference>
<dbReference type="InterPro" id="IPR020846">
    <property type="entry name" value="MFS_dom"/>
</dbReference>
<dbReference type="EMBL" id="AP011112">
    <property type="protein sequence ID" value="BAI70279.1"/>
    <property type="molecule type" value="Genomic_DNA"/>
</dbReference>
<feature type="transmembrane region" description="Helical" evidence="7">
    <location>
        <begin position="339"/>
        <end position="359"/>
    </location>
</feature>
<protein>
    <submittedName>
        <fullName evidence="9">Transporter, major facilitator family</fullName>
    </submittedName>
</protein>
<feature type="transmembrane region" description="Helical" evidence="7">
    <location>
        <begin position="365"/>
        <end position="387"/>
    </location>
</feature>
<keyword evidence="4 7" id="KW-0812">Transmembrane</keyword>
<reference evidence="9 10" key="1">
    <citation type="journal article" date="2010" name="J. Bacteriol.">
        <title>Complete genome sequence of the thermophilic, obligately chemolithoautotrophic hydrogen-oxidizing bacterium Hydrogenobacter thermophilus TK-6.</title>
        <authorList>
            <person name="Arai H."/>
            <person name="Kanbe H."/>
            <person name="Ishii M."/>
            <person name="Igarashi Y."/>
        </authorList>
    </citation>
    <scope>NUCLEOTIDE SEQUENCE [LARGE SCALE GENOMIC DNA]</scope>
    <source>
        <strain evidence="10">DSM 6534 / IAM 12695 / TK-6 [Tokyo]</strain>
    </source>
</reference>
<comment type="subcellular location">
    <subcellularLocation>
        <location evidence="1">Cell membrane</location>
        <topology evidence="1">Multi-pass membrane protein</topology>
    </subcellularLocation>
</comment>
<feature type="transmembrane region" description="Helical" evidence="7">
    <location>
        <begin position="12"/>
        <end position="35"/>
    </location>
</feature>
<evidence type="ECO:0000256" key="7">
    <source>
        <dbReference type="SAM" id="Phobius"/>
    </source>
</evidence>
<feature type="transmembrane region" description="Helical" evidence="7">
    <location>
        <begin position="214"/>
        <end position="236"/>
    </location>
</feature>